<keyword evidence="1" id="KW-0732">Signal</keyword>
<gene>
    <name evidence="3" type="ORF">SAMN02745166_01139</name>
</gene>
<sequence length="225" mass="24916">MKSSLFLSLAALALLSSARAEDGFVPLFDGHTLMGWEQHSGTAEYHIEGGAIVGTTVPNTGNSFLCTAKKYGDFILELEFKVDPSMNSGIQFRSNYYTKETEVEIAGKKKKFPADRVHGYQFEIDPSPRAYTGGVYDEGRRGWLFDLKDNEAARKAFKQGEWNQARIECKGDSIKTFINGVPAAELTDGMTAKGVIALQVHGIGKKTEAVGKQVMWRNIRIKELK</sequence>
<dbReference type="Gene3D" id="2.60.120.560">
    <property type="entry name" value="Exo-inulinase, domain 1"/>
    <property type="match status" value="1"/>
</dbReference>
<keyword evidence="4" id="KW-1185">Reference proteome</keyword>
<feature type="signal peptide" evidence="1">
    <location>
        <begin position="1"/>
        <end position="20"/>
    </location>
</feature>
<evidence type="ECO:0000256" key="1">
    <source>
        <dbReference type="SAM" id="SignalP"/>
    </source>
</evidence>
<feature type="chain" id="PRO_5012256297" description="3-keto-alpha-glucoside-1,2-lyase/3-keto-2-hydroxy-glucal hydratase domain-containing protein" evidence="1">
    <location>
        <begin position="21"/>
        <end position="225"/>
    </location>
</feature>
<proteinExistence type="predicted"/>
<dbReference type="GO" id="GO:0016787">
    <property type="term" value="F:hydrolase activity"/>
    <property type="evidence" value="ECO:0007669"/>
    <property type="project" value="InterPro"/>
</dbReference>
<dbReference type="EMBL" id="FUYE01000003">
    <property type="protein sequence ID" value="SKA85365.1"/>
    <property type="molecule type" value="Genomic_DNA"/>
</dbReference>
<dbReference type="RefSeq" id="WP_078812346.1">
    <property type="nucleotide sequence ID" value="NZ_FUYE01000003.1"/>
</dbReference>
<evidence type="ECO:0000259" key="2">
    <source>
        <dbReference type="Pfam" id="PF06439"/>
    </source>
</evidence>
<dbReference type="InterPro" id="IPR010496">
    <property type="entry name" value="AL/BT2_dom"/>
</dbReference>
<dbReference type="OrthoDB" id="176168at2"/>
<evidence type="ECO:0000313" key="4">
    <source>
        <dbReference type="Proteomes" id="UP000190774"/>
    </source>
</evidence>
<name>A0A1T4X8D7_9BACT</name>
<organism evidence="3 4">
    <name type="scientific">Prosthecobacter debontii</name>
    <dbReference type="NCBI Taxonomy" id="48467"/>
    <lineage>
        <taxon>Bacteria</taxon>
        <taxon>Pseudomonadati</taxon>
        <taxon>Verrucomicrobiota</taxon>
        <taxon>Verrucomicrobiia</taxon>
        <taxon>Verrucomicrobiales</taxon>
        <taxon>Verrucomicrobiaceae</taxon>
        <taxon>Prosthecobacter</taxon>
    </lineage>
</organism>
<dbReference type="Proteomes" id="UP000190774">
    <property type="component" value="Unassembled WGS sequence"/>
</dbReference>
<reference evidence="4" key="1">
    <citation type="submission" date="2017-02" db="EMBL/GenBank/DDBJ databases">
        <authorList>
            <person name="Varghese N."/>
            <person name="Submissions S."/>
        </authorList>
    </citation>
    <scope>NUCLEOTIDE SEQUENCE [LARGE SCALE GENOMIC DNA]</scope>
    <source>
        <strain evidence="4">ATCC 700200</strain>
    </source>
</reference>
<dbReference type="STRING" id="48467.SAMN02745166_01139"/>
<accession>A0A1T4X8D7</accession>
<dbReference type="AlphaFoldDB" id="A0A1T4X8D7"/>
<feature type="domain" description="3-keto-alpha-glucoside-1,2-lyase/3-keto-2-hydroxy-glucal hydratase" evidence="2">
    <location>
        <begin position="23"/>
        <end position="222"/>
    </location>
</feature>
<evidence type="ECO:0000313" key="3">
    <source>
        <dbReference type="EMBL" id="SKA85365.1"/>
    </source>
</evidence>
<dbReference type="Pfam" id="PF06439">
    <property type="entry name" value="3keto-disac_hyd"/>
    <property type="match status" value="1"/>
</dbReference>
<protein>
    <recommendedName>
        <fullName evidence="2">3-keto-alpha-glucoside-1,2-lyase/3-keto-2-hydroxy-glucal hydratase domain-containing protein</fullName>
    </recommendedName>
</protein>